<organism evidence="1 2">
    <name type="scientific">Mycena albidolilacea</name>
    <dbReference type="NCBI Taxonomy" id="1033008"/>
    <lineage>
        <taxon>Eukaryota</taxon>
        <taxon>Fungi</taxon>
        <taxon>Dikarya</taxon>
        <taxon>Basidiomycota</taxon>
        <taxon>Agaricomycotina</taxon>
        <taxon>Agaricomycetes</taxon>
        <taxon>Agaricomycetidae</taxon>
        <taxon>Agaricales</taxon>
        <taxon>Marasmiineae</taxon>
        <taxon>Mycenaceae</taxon>
        <taxon>Mycena</taxon>
    </lineage>
</organism>
<keyword evidence="2" id="KW-1185">Reference proteome</keyword>
<name>A0AAD6YVZ9_9AGAR</name>
<accession>A0AAD6YVZ9</accession>
<dbReference type="Proteomes" id="UP001218218">
    <property type="component" value="Unassembled WGS sequence"/>
</dbReference>
<dbReference type="AlphaFoldDB" id="A0AAD6YVZ9"/>
<proteinExistence type="predicted"/>
<gene>
    <name evidence="1" type="ORF">DFH08DRAFT_828547</name>
</gene>
<sequence length="214" mass="23575">MPANDWQKTRTSLTLLLPVDLDFHAYRKTPSELVIPDDMFLREKNVDKLPTRRAYDSPERMRRLPDPLLGPFFYDLDEKKVLPVALKDVVDADTTPTKTSSARDCPWANGYVVDQGPLVKEDSVEPVVPHNNGSNGSKCPRATRSIFGKLNTSMLNGSRWSIVEDAPNTASVSFGTTVFLFFIAAAPHPTIILHTNTSDAKSVSVKTSGGPSTM</sequence>
<evidence type="ECO:0000313" key="1">
    <source>
        <dbReference type="EMBL" id="KAJ7300344.1"/>
    </source>
</evidence>
<protein>
    <submittedName>
        <fullName evidence="1">Uncharacterized protein</fullName>
    </submittedName>
</protein>
<comment type="caution">
    <text evidence="1">The sequence shown here is derived from an EMBL/GenBank/DDBJ whole genome shotgun (WGS) entry which is preliminary data.</text>
</comment>
<evidence type="ECO:0000313" key="2">
    <source>
        <dbReference type="Proteomes" id="UP001218218"/>
    </source>
</evidence>
<reference evidence="1" key="1">
    <citation type="submission" date="2023-03" db="EMBL/GenBank/DDBJ databases">
        <title>Massive genome expansion in bonnet fungi (Mycena s.s.) driven by repeated elements and novel gene families across ecological guilds.</title>
        <authorList>
            <consortium name="Lawrence Berkeley National Laboratory"/>
            <person name="Harder C.B."/>
            <person name="Miyauchi S."/>
            <person name="Viragh M."/>
            <person name="Kuo A."/>
            <person name="Thoen E."/>
            <person name="Andreopoulos B."/>
            <person name="Lu D."/>
            <person name="Skrede I."/>
            <person name="Drula E."/>
            <person name="Henrissat B."/>
            <person name="Morin E."/>
            <person name="Kohler A."/>
            <person name="Barry K."/>
            <person name="LaButti K."/>
            <person name="Morin E."/>
            <person name="Salamov A."/>
            <person name="Lipzen A."/>
            <person name="Mereny Z."/>
            <person name="Hegedus B."/>
            <person name="Baldrian P."/>
            <person name="Stursova M."/>
            <person name="Weitz H."/>
            <person name="Taylor A."/>
            <person name="Grigoriev I.V."/>
            <person name="Nagy L.G."/>
            <person name="Martin F."/>
            <person name="Kauserud H."/>
        </authorList>
    </citation>
    <scope>NUCLEOTIDE SEQUENCE</scope>
    <source>
        <strain evidence="1">CBHHK002</strain>
    </source>
</reference>
<dbReference type="EMBL" id="JARIHO010000187">
    <property type="protein sequence ID" value="KAJ7300344.1"/>
    <property type="molecule type" value="Genomic_DNA"/>
</dbReference>